<organism evidence="1 2">
    <name type="scientific">Polarella glacialis</name>
    <name type="common">Dinoflagellate</name>
    <dbReference type="NCBI Taxonomy" id="89957"/>
    <lineage>
        <taxon>Eukaryota</taxon>
        <taxon>Sar</taxon>
        <taxon>Alveolata</taxon>
        <taxon>Dinophyceae</taxon>
        <taxon>Suessiales</taxon>
        <taxon>Suessiaceae</taxon>
        <taxon>Polarella</taxon>
    </lineage>
</organism>
<protein>
    <submittedName>
        <fullName evidence="1">Uncharacterized protein</fullName>
    </submittedName>
</protein>
<gene>
    <name evidence="1" type="ORF">PGLA1383_LOCUS55317</name>
</gene>
<dbReference type="Gene3D" id="3.40.50.1820">
    <property type="entry name" value="alpha/beta hydrolase"/>
    <property type="match status" value="1"/>
</dbReference>
<accession>A0A813HQJ9</accession>
<evidence type="ECO:0000313" key="1">
    <source>
        <dbReference type="EMBL" id="CAE8640453.1"/>
    </source>
</evidence>
<feature type="non-terminal residue" evidence="1">
    <location>
        <position position="487"/>
    </location>
</feature>
<dbReference type="OrthoDB" id="412553at2759"/>
<keyword evidence="2" id="KW-1185">Reference proteome</keyword>
<dbReference type="Proteomes" id="UP000654075">
    <property type="component" value="Unassembled WGS sequence"/>
</dbReference>
<dbReference type="OMA" id="ICAGECA"/>
<proteinExistence type="predicted"/>
<name>A0A813HQJ9_POLGL</name>
<sequence>DSEAGDTLSPEEDAQRYECFDSDALLGATIKVGVAANQSKYQSFAVPPMSSDPLVYSYALEQAFVVLPTRCIRELGLQPNVGDSDKLIDLWMGRMADLSQASLARTPEARDAVLKHCACGWAIFLHGSGGFNYDNPRYSIMMATAGYGVLAPDSFASSTLGLRYKAPIKDLASHLHKLNSNGSTLSYWCSDYVYEPSAACTPAMEVSTPGTTSYPLCYDSNVETILSHAKDWRKYYERVFQLRKLQVDYLVEHLPSYIKGASKVFLAGESEGGMVAARYYHPKLEPLLESGGRVILQWNCEFCYYVSCPKNALVGSGKANLSTPVLSLISYVDPFFGAQGPEEASNAWGVANGPGGYGVTGASATGNCFAQLQAQGFKHAYVLTDFSSQYHGLTVTSGNLVRATLLSFLATPRSPKVMTKLGNGPEGAKLCDLQFAGPQGGQVLGSCKELGSEELIPGDLMPKCAYKSYNYHKQFYLLGEFEECARL</sequence>
<dbReference type="EMBL" id="CAJNNV010032596">
    <property type="protein sequence ID" value="CAE8640453.1"/>
    <property type="molecule type" value="Genomic_DNA"/>
</dbReference>
<comment type="caution">
    <text evidence="1">The sequence shown here is derived from an EMBL/GenBank/DDBJ whole genome shotgun (WGS) entry which is preliminary data.</text>
</comment>
<dbReference type="InterPro" id="IPR029058">
    <property type="entry name" value="AB_hydrolase_fold"/>
</dbReference>
<dbReference type="AlphaFoldDB" id="A0A813HQJ9"/>
<reference evidence="1" key="1">
    <citation type="submission" date="2021-02" db="EMBL/GenBank/DDBJ databases">
        <authorList>
            <person name="Dougan E. K."/>
            <person name="Rhodes N."/>
            <person name="Thang M."/>
            <person name="Chan C."/>
        </authorList>
    </citation>
    <scope>NUCLEOTIDE SEQUENCE</scope>
</reference>
<evidence type="ECO:0000313" key="2">
    <source>
        <dbReference type="Proteomes" id="UP000654075"/>
    </source>
</evidence>
<dbReference type="SUPFAM" id="SSF53474">
    <property type="entry name" value="alpha/beta-Hydrolases"/>
    <property type="match status" value="1"/>
</dbReference>